<reference evidence="1 2" key="1">
    <citation type="journal article" date="2006" name="Science">
        <title>The genome of black cottonwood, Populus trichocarpa (Torr. &amp; Gray).</title>
        <authorList>
            <person name="Tuskan G.A."/>
            <person name="Difazio S."/>
            <person name="Jansson S."/>
            <person name="Bohlmann J."/>
            <person name="Grigoriev I."/>
            <person name="Hellsten U."/>
            <person name="Putnam N."/>
            <person name="Ralph S."/>
            <person name="Rombauts S."/>
            <person name="Salamov A."/>
            <person name="Schein J."/>
            <person name="Sterck L."/>
            <person name="Aerts A."/>
            <person name="Bhalerao R.R."/>
            <person name="Bhalerao R.P."/>
            <person name="Blaudez D."/>
            <person name="Boerjan W."/>
            <person name="Brun A."/>
            <person name="Brunner A."/>
            <person name="Busov V."/>
            <person name="Campbell M."/>
            <person name="Carlson J."/>
            <person name="Chalot M."/>
            <person name="Chapman J."/>
            <person name="Chen G.L."/>
            <person name="Cooper D."/>
            <person name="Coutinho P.M."/>
            <person name="Couturier J."/>
            <person name="Covert S."/>
            <person name="Cronk Q."/>
            <person name="Cunningham R."/>
            <person name="Davis J."/>
            <person name="Degroeve S."/>
            <person name="Dejardin A."/>
            <person name="Depamphilis C."/>
            <person name="Detter J."/>
            <person name="Dirks B."/>
            <person name="Dubchak I."/>
            <person name="Duplessis S."/>
            <person name="Ehlting J."/>
            <person name="Ellis B."/>
            <person name="Gendler K."/>
            <person name="Goodstein D."/>
            <person name="Gribskov M."/>
            <person name="Grimwood J."/>
            <person name="Groover A."/>
            <person name="Gunter L."/>
            <person name="Hamberger B."/>
            <person name="Heinze B."/>
            <person name="Helariutta Y."/>
            <person name="Henrissat B."/>
            <person name="Holligan D."/>
            <person name="Holt R."/>
            <person name="Huang W."/>
            <person name="Islam-Faridi N."/>
            <person name="Jones S."/>
            <person name="Jones-Rhoades M."/>
            <person name="Jorgensen R."/>
            <person name="Joshi C."/>
            <person name="Kangasjarvi J."/>
            <person name="Karlsson J."/>
            <person name="Kelleher C."/>
            <person name="Kirkpatrick R."/>
            <person name="Kirst M."/>
            <person name="Kohler A."/>
            <person name="Kalluri U."/>
            <person name="Larimer F."/>
            <person name="Leebens-Mack J."/>
            <person name="Leple J.C."/>
            <person name="Locascio P."/>
            <person name="Lou Y."/>
            <person name="Lucas S."/>
            <person name="Martin F."/>
            <person name="Montanini B."/>
            <person name="Napoli C."/>
            <person name="Nelson D.R."/>
            <person name="Nelson C."/>
            <person name="Nieminen K."/>
            <person name="Nilsson O."/>
            <person name="Pereda V."/>
            <person name="Peter G."/>
            <person name="Philippe R."/>
            <person name="Pilate G."/>
            <person name="Poliakov A."/>
            <person name="Razumovskaya J."/>
            <person name="Richardson P."/>
            <person name="Rinaldi C."/>
            <person name="Ritland K."/>
            <person name="Rouze P."/>
            <person name="Ryaboy D."/>
            <person name="Schmutz J."/>
            <person name="Schrader J."/>
            <person name="Segerman B."/>
            <person name="Shin H."/>
            <person name="Siddiqui A."/>
            <person name="Sterky F."/>
            <person name="Terry A."/>
            <person name="Tsai C.J."/>
            <person name="Uberbacher E."/>
            <person name="Unneberg P."/>
            <person name="Vahala J."/>
            <person name="Wall K."/>
            <person name="Wessler S."/>
            <person name="Yang G."/>
            <person name="Yin T."/>
            <person name="Douglas C."/>
            <person name="Marra M."/>
            <person name="Sandberg G."/>
            <person name="Van de Peer Y."/>
            <person name="Rokhsar D."/>
        </authorList>
    </citation>
    <scope>NUCLEOTIDE SEQUENCE [LARGE SCALE GENOMIC DNA]</scope>
    <source>
        <strain evidence="2">cv. Nisqually</strain>
    </source>
</reference>
<accession>A0ACC0T434</accession>
<proteinExistence type="predicted"/>
<sequence length="72" mass="8450">MLKRSSGQPSSFISIRTTLNRWLCSLNFSLPWRSRGVDMSKRTNIVAKKKRKERERERNIGCIRNVLESRGL</sequence>
<evidence type="ECO:0000313" key="1">
    <source>
        <dbReference type="EMBL" id="KAI9396096.1"/>
    </source>
</evidence>
<evidence type="ECO:0000313" key="2">
    <source>
        <dbReference type="Proteomes" id="UP000006729"/>
    </source>
</evidence>
<keyword evidence="2" id="KW-1185">Reference proteome</keyword>
<gene>
    <name evidence="1" type="ORF">POPTR_004G076300v4</name>
</gene>
<dbReference type="Proteomes" id="UP000006729">
    <property type="component" value="Chromosome 4"/>
</dbReference>
<organism evidence="1 2">
    <name type="scientific">Populus trichocarpa</name>
    <name type="common">Western balsam poplar</name>
    <name type="synonym">Populus balsamifera subsp. trichocarpa</name>
    <dbReference type="NCBI Taxonomy" id="3694"/>
    <lineage>
        <taxon>Eukaryota</taxon>
        <taxon>Viridiplantae</taxon>
        <taxon>Streptophyta</taxon>
        <taxon>Embryophyta</taxon>
        <taxon>Tracheophyta</taxon>
        <taxon>Spermatophyta</taxon>
        <taxon>Magnoliopsida</taxon>
        <taxon>eudicotyledons</taxon>
        <taxon>Gunneridae</taxon>
        <taxon>Pentapetalae</taxon>
        <taxon>rosids</taxon>
        <taxon>fabids</taxon>
        <taxon>Malpighiales</taxon>
        <taxon>Salicaceae</taxon>
        <taxon>Saliceae</taxon>
        <taxon>Populus</taxon>
    </lineage>
</organism>
<comment type="caution">
    <text evidence="1">The sequence shown here is derived from an EMBL/GenBank/DDBJ whole genome shotgun (WGS) entry which is preliminary data.</text>
</comment>
<dbReference type="EMBL" id="CM009293">
    <property type="protein sequence ID" value="KAI9396096.1"/>
    <property type="molecule type" value="Genomic_DNA"/>
</dbReference>
<name>A0ACC0T434_POPTR</name>
<protein>
    <submittedName>
        <fullName evidence="1">Uncharacterized protein</fullName>
    </submittedName>
</protein>